<dbReference type="GO" id="GO:0016740">
    <property type="term" value="F:transferase activity"/>
    <property type="evidence" value="ECO:0007669"/>
    <property type="project" value="UniProtKB-KW"/>
</dbReference>
<comment type="caution">
    <text evidence="2">The sequence shown here is derived from an EMBL/GenBank/DDBJ whole genome shotgun (WGS) entry which is preliminary data.</text>
</comment>
<keyword evidence="2" id="KW-0808">Transferase</keyword>
<dbReference type="SMART" id="SM00587">
    <property type="entry name" value="CHK"/>
    <property type="match status" value="1"/>
</dbReference>
<organism evidence="2 3">
    <name type="scientific">Mycobacterium talmoniae</name>
    <dbReference type="NCBI Taxonomy" id="1858794"/>
    <lineage>
        <taxon>Bacteria</taxon>
        <taxon>Bacillati</taxon>
        <taxon>Actinomycetota</taxon>
        <taxon>Actinomycetes</taxon>
        <taxon>Mycobacteriales</taxon>
        <taxon>Mycobacteriaceae</taxon>
        <taxon>Mycobacterium</taxon>
    </lineage>
</organism>
<feature type="domain" description="CHK kinase-like" evidence="1">
    <location>
        <begin position="116"/>
        <end position="293"/>
    </location>
</feature>
<reference evidence="2 3" key="1">
    <citation type="submission" date="2016-10" db="EMBL/GenBank/DDBJ databases">
        <title>Genome sequence of Mycobacterium talmonii.</title>
        <authorList>
            <person name="Greninger A.L."/>
            <person name="Elliott B."/>
            <person name="Vasireddy S."/>
            <person name="Vasireddy R."/>
        </authorList>
    </citation>
    <scope>NUCLEOTIDE SEQUENCE [LARGE SCALE GENOMIC DNA]</scope>
    <source>
        <strain evidence="3">NE-TNMC-100812</strain>
    </source>
</reference>
<dbReference type="SUPFAM" id="SSF56112">
    <property type="entry name" value="Protein kinase-like (PK-like)"/>
    <property type="match status" value="1"/>
</dbReference>
<dbReference type="AlphaFoldDB" id="A0A1S1NNY1"/>
<dbReference type="InterPro" id="IPR011009">
    <property type="entry name" value="Kinase-like_dom_sf"/>
</dbReference>
<dbReference type="Proteomes" id="UP000179734">
    <property type="component" value="Unassembled WGS sequence"/>
</dbReference>
<dbReference type="Pfam" id="PF23212">
    <property type="entry name" value="DUF7064"/>
    <property type="match status" value="1"/>
</dbReference>
<gene>
    <name evidence="2" type="ORF">BKN37_04115</name>
</gene>
<dbReference type="InterPro" id="IPR015897">
    <property type="entry name" value="CHK_kinase-like"/>
</dbReference>
<dbReference type="InterPro" id="IPR002575">
    <property type="entry name" value="Aminoglycoside_PTrfase"/>
</dbReference>
<name>A0A1S1NNY1_9MYCO</name>
<evidence type="ECO:0000259" key="1">
    <source>
        <dbReference type="SMART" id="SM00587"/>
    </source>
</evidence>
<evidence type="ECO:0000313" key="2">
    <source>
        <dbReference type="EMBL" id="OHV05884.1"/>
    </source>
</evidence>
<keyword evidence="3" id="KW-1185">Reference proteome</keyword>
<dbReference type="Gene3D" id="3.90.1200.10">
    <property type="match status" value="1"/>
</dbReference>
<proteinExistence type="predicted"/>
<dbReference type="InterPro" id="IPR052961">
    <property type="entry name" value="Oxido-Kinase-like_Enzymes"/>
</dbReference>
<accession>A0A1S1NNY1</accession>
<dbReference type="InterPro" id="IPR055492">
    <property type="entry name" value="DUF7064"/>
</dbReference>
<dbReference type="Pfam" id="PF01636">
    <property type="entry name" value="APH"/>
    <property type="match status" value="1"/>
</dbReference>
<evidence type="ECO:0000313" key="3">
    <source>
        <dbReference type="Proteomes" id="UP000179734"/>
    </source>
</evidence>
<protein>
    <submittedName>
        <fullName evidence="2">Phosphotransferase</fullName>
    </submittedName>
</protein>
<dbReference type="PANTHER" id="PTHR23020:SF41">
    <property type="entry name" value="AMINOGLYCOSIDE PHOSPHOTRANSFERASE DOMAIN-CONTAINING PROTEIN"/>
    <property type="match status" value="1"/>
</dbReference>
<dbReference type="PANTHER" id="PTHR23020">
    <property type="entry name" value="UNCHARACTERIZED NUCLEAR HORMONE RECEPTOR-RELATED"/>
    <property type="match status" value="1"/>
</dbReference>
<dbReference type="SUPFAM" id="SSF159245">
    <property type="entry name" value="AttH-like"/>
    <property type="match status" value="1"/>
</dbReference>
<sequence length="663" mass="71548">MTDDGIIERPTDLTADWLTAVLAAGTVTGFSAERIGTGQMSECYRITPTYAAGGDGPRSVVLKVAASDPTSRATGLALGLYEREVRFYTDIAPRLAGPVAPCYHAGFDPVAGIFDLLLGDAAPAVVGNEIGGATVDQALLAVEELARLQAPLLGDAALADAAWLNRDTPVNQALIAQLYAGFADRYGAALTPPQRMVCERLVGGFDGYLAAEAAADRPHGLIHGDYRLDNMLFGANGSHRRLTVVDWQTVTWGPALTDLAYFLGCALPVADRRTHYDALLRAYHTALGPDCPLSIDDVRTGVRRQSFFGVMMAIVSSMLVERTERGDRMFMTMLQRHSQHVLDTDALAELPAAVAVEPLHPADTDDAAHPPGDEPLWNESWYFDFVDPGQRIAGWIRVGLYPNEGTAWVNALLCGPQLPTIALNDFAAALPVRLDAIGCDTFDLTLDPGAPLRSYRVAARGAGAAYDDPAALLRGETGRPVEVAVDLVWSTDGTPYQYRLTPRYEIPCTVSGTVTVDGTDYRLRDAAGQRDHSWGVRDWWSMDWVWSALHLDDGTHLHGVDIRIPGAGPIGVGYVQKTGERLIELQTVTARETFADNGLPITTVVGLQPGEITVTAEVVAHAPVRLVASDGRISQFPRAWVSVSTADGRSGVGWMEWNRNRGR</sequence>
<dbReference type="RefSeq" id="WP_071021950.1">
    <property type="nucleotide sequence ID" value="NZ_MLQM01000011.1"/>
</dbReference>
<dbReference type="EMBL" id="MLQM01000011">
    <property type="protein sequence ID" value="OHV05884.1"/>
    <property type="molecule type" value="Genomic_DNA"/>
</dbReference>